<dbReference type="AlphaFoldDB" id="A0AA86TQ03"/>
<keyword evidence="1" id="KW-0175">Coiled coil</keyword>
<dbReference type="EMBL" id="CATOUU010000310">
    <property type="protein sequence ID" value="CAI9924341.1"/>
    <property type="molecule type" value="Genomic_DNA"/>
</dbReference>
<feature type="coiled-coil region" evidence="1">
    <location>
        <begin position="181"/>
        <end position="222"/>
    </location>
</feature>
<dbReference type="EMBL" id="CAXDID020000356">
    <property type="protein sequence ID" value="CAL6081815.1"/>
    <property type="molecule type" value="Genomic_DNA"/>
</dbReference>
<evidence type="ECO:0000256" key="1">
    <source>
        <dbReference type="SAM" id="Coils"/>
    </source>
</evidence>
<reference evidence="3" key="1">
    <citation type="submission" date="2023-06" db="EMBL/GenBank/DDBJ databases">
        <authorList>
            <person name="Kurt Z."/>
        </authorList>
    </citation>
    <scope>NUCLEOTIDE SEQUENCE</scope>
</reference>
<feature type="coiled-coil region" evidence="1">
    <location>
        <begin position="279"/>
        <end position="338"/>
    </location>
</feature>
<evidence type="ECO:0000313" key="4">
    <source>
        <dbReference type="EMBL" id="CAL6081815.1"/>
    </source>
</evidence>
<evidence type="ECO:0000313" key="3">
    <source>
        <dbReference type="EMBL" id="CAI9924341.1"/>
    </source>
</evidence>
<feature type="coiled-coil region" evidence="1">
    <location>
        <begin position="89"/>
        <end position="151"/>
    </location>
</feature>
<dbReference type="Proteomes" id="UP001642409">
    <property type="component" value="Unassembled WGS sequence"/>
</dbReference>
<keyword evidence="2" id="KW-0732">Signal</keyword>
<organism evidence="3">
    <name type="scientific">Hexamita inflata</name>
    <dbReference type="NCBI Taxonomy" id="28002"/>
    <lineage>
        <taxon>Eukaryota</taxon>
        <taxon>Metamonada</taxon>
        <taxon>Diplomonadida</taxon>
        <taxon>Hexamitidae</taxon>
        <taxon>Hexamitinae</taxon>
        <taxon>Hexamita</taxon>
    </lineage>
</organism>
<evidence type="ECO:0000313" key="5">
    <source>
        <dbReference type="Proteomes" id="UP001642409"/>
    </source>
</evidence>
<reference evidence="4 5" key="2">
    <citation type="submission" date="2024-07" db="EMBL/GenBank/DDBJ databases">
        <authorList>
            <person name="Akdeniz Z."/>
        </authorList>
    </citation>
    <scope>NUCLEOTIDE SEQUENCE [LARGE SCALE GENOMIC DNA]</scope>
</reference>
<protein>
    <submittedName>
        <fullName evidence="4">Hypothetical_protein</fullName>
    </submittedName>
</protein>
<accession>A0AA86TQ03</accession>
<keyword evidence="5" id="KW-1185">Reference proteome</keyword>
<evidence type="ECO:0000256" key="2">
    <source>
        <dbReference type="SAM" id="SignalP"/>
    </source>
</evidence>
<proteinExistence type="predicted"/>
<feature type="chain" id="PRO_5041706582" evidence="2">
    <location>
        <begin position="21"/>
        <end position="423"/>
    </location>
</feature>
<name>A0AA86TQ03_9EUKA</name>
<gene>
    <name evidence="3" type="ORF">HINF_LOCUS11986</name>
    <name evidence="4" type="ORF">HINF_LOCUS60607</name>
</gene>
<feature type="signal peptide" evidence="2">
    <location>
        <begin position="1"/>
        <end position="20"/>
    </location>
</feature>
<comment type="caution">
    <text evidence="3">The sequence shown here is derived from an EMBL/GenBank/DDBJ whole genome shotgun (WGS) entry which is preliminary data.</text>
</comment>
<sequence length="423" mass="49389">MPNQLSFYFLPLFSLLIVFGLRKQSKFALKLQNALKFPQKQTTFKHELVQTEEQMSVFGSKEQFEPLKEEIDPKLSNNNWLQVVNCKDIQQFTEQFEAVKREIQLLTNAEVNNMKEIQMAIKALKPNNELIEHMNAEIQYLQQEKDILNAQLEHESSTDRNATKPIFDIQLRNRSEMELSLERLTHRTNEQENSIKELLIDKMKMQDTIDKLTQQNKSLNKYNKTILNQLDETFVQQSQLSHTEVAESQNSKPSSYLNDSLNKQLVQLQVEKNMVASRLQDSETQKNILLAQLESKIEQNNIEKQHQINVIREFQSQLNELQTQNQKLETKYNKQASKHEQIVKKLHEKLRAQNTNQIDVQPIDKANQNAISPVYQSDSSSQKLFFSQKVIHTNNEDISDDNIPANKLFQTISTKSSRTEETK</sequence>